<evidence type="ECO:0000256" key="1">
    <source>
        <dbReference type="SAM" id="MobiDB-lite"/>
    </source>
</evidence>
<gene>
    <name evidence="2" type="primary">Necator_chrV.g20208</name>
    <name evidence="2" type="ORF">RB195_015416</name>
</gene>
<name>A0ABR1E4Q0_NECAM</name>
<organism evidence="2 3">
    <name type="scientific">Necator americanus</name>
    <name type="common">Human hookworm</name>
    <dbReference type="NCBI Taxonomy" id="51031"/>
    <lineage>
        <taxon>Eukaryota</taxon>
        <taxon>Metazoa</taxon>
        <taxon>Ecdysozoa</taxon>
        <taxon>Nematoda</taxon>
        <taxon>Chromadorea</taxon>
        <taxon>Rhabditida</taxon>
        <taxon>Rhabditina</taxon>
        <taxon>Rhabditomorpha</taxon>
        <taxon>Strongyloidea</taxon>
        <taxon>Ancylostomatidae</taxon>
        <taxon>Bunostominae</taxon>
        <taxon>Necator</taxon>
    </lineage>
</organism>
<reference evidence="2 3" key="1">
    <citation type="submission" date="2023-08" db="EMBL/GenBank/DDBJ databases">
        <title>A Necator americanus chromosomal reference genome.</title>
        <authorList>
            <person name="Ilik V."/>
            <person name="Petrzelkova K.J."/>
            <person name="Pardy F."/>
            <person name="Fuh T."/>
            <person name="Niatou-Singa F.S."/>
            <person name="Gouil Q."/>
            <person name="Baker L."/>
            <person name="Ritchie M.E."/>
            <person name="Jex A.R."/>
            <person name="Gazzola D."/>
            <person name="Li H."/>
            <person name="Toshio Fujiwara R."/>
            <person name="Zhan B."/>
            <person name="Aroian R.V."/>
            <person name="Pafco B."/>
            <person name="Schwarz E.M."/>
        </authorList>
    </citation>
    <scope>NUCLEOTIDE SEQUENCE [LARGE SCALE GENOMIC DNA]</scope>
    <source>
        <strain evidence="2 3">Aroian</strain>
        <tissue evidence="2">Whole animal</tissue>
    </source>
</reference>
<keyword evidence="3" id="KW-1185">Reference proteome</keyword>
<accession>A0ABR1E4Q0</accession>
<feature type="compositionally biased region" description="Basic residues" evidence="1">
    <location>
        <begin position="81"/>
        <end position="90"/>
    </location>
</feature>
<evidence type="ECO:0000313" key="2">
    <source>
        <dbReference type="EMBL" id="KAK6757585.1"/>
    </source>
</evidence>
<evidence type="ECO:0000313" key="3">
    <source>
        <dbReference type="Proteomes" id="UP001303046"/>
    </source>
</evidence>
<feature type="compositionally biased region" description="Polar residues" evidence="1">
    <location>
        <begin position="62"/>
        <end position="71"/>
    </location>
</feature>
<dbReference type="EMBL" id="JAVFWL010000005">
    <property type="protein sequence ID" value="KAK6757585.1"/>
    <property type="molecule type" value="Genomic_DNA"/>
</dbReference>
<sequence>MMLSVSHAKGGTNRRLWPPIAANGRIMAVPLDQFEDQRESRMAKMKLKSFDSERPSHLPKSLNLSSTQRQPYTLHYGATQFKRRSAKKTQAKQSQRRFQGLSEEY</sequence>
<dbReference type="Proteomes" id="UP001303046">
    <property type="component" value="Unassembled WGS sequence"/>
</dbReference>
<feature type="region of interest" description="Disordered" evidence="1">
    <location>
        <begin position="48"/>
        <end position="105"/>
    </location>
</feature>
<protein>
    <submittedName>
        <fullName evidence="2">Uncharacterized protein</fullName>
    </submittedName>
</protein>
<proteinExistence type="predicted"/>
<comment type="caution">
    <text evidence="2">The sequence shown here is derived from an EMBL/GenBank/DDBJ whole genome shotgun (WGS) entry which is preliminary data.</text>
</comment>